<accession>A0A6M3INP9</accession>
<keyword evidence="2" id="KW-0378">Hydrolase</keyword>
<dbReference type="PIRSF" id="PIRSF006639">
    <property type="entry name" value="UCP006639_pph"/>
    <property type="match status" value="1"/>
</dbReference>
<reference evidence="2" key="1">
    <citation type="submission" date="2020-03" db="EMBL/GenBank/DDBJ databases">
        <title>The deep terrestrial virosphere.</title>
        <authorList>
            <person name="Holmfeldt K."/>
            <person name="Nilsson E."/>
            <person name="Simone D."/>
            <person name="Lopez-Fernandez M."/>
            <person name="Wu X."/>
            <person name="de Brujin I."/>
            <person name="Lundin D."/>
            <person name="Andersson A."/>
            <person name="Bertilsson S."/>
            <person name="Dopson M."/>
        </authorList>
    </citation>
    <scope>NUCLEOTIDE SEQUENCE</scope>
    <source>
        <strain evidence="2">MM415B01395</strain>
    </source>
</reference>
<name>A0A6M3INP9_9ZZZZ</name>
<dbReference type="AlphaFoldDB" id="A0A6M3INP9"/>
<evidence type="ECO:0000259" key="1">
    <source>
        <dbReference type="Pfam" id="PF03819"/>
    </source>
</evidence>
<evidence type="ECO:0000313" key="2">
    <source>
        <dbReference type="EMBL" id="QJA58861.1"/>
    </source>
</evidence>
<dbReference type="GO" id="GO:0016787">
    <property type="term" value="F:hydrolase activity"/>
    <property type="evidence" value="ECO:0007669"/>
    <property type="project" value="UniProtKB-KW"/>
</dbReference>
<proteinExistence type="predicted"/>
<dbReference type="SUPFAM" id="SSF101386">
    <property type="entry name" value="all-alpha NTP pyrophosphatases"/>
    <property type="match status" value="1"/>
</dbReference>
<protein>
    <submittedName>
        <fullName evidence="2">Putative nucleotide pyrophosphohydrolase domain-containing protein</fullName>
    </submittedName>
</protein>
<dbReference type="Pfam" id="PF03819">
    <property type="entry name" value="MazG"/>
    <property type="match status" value="1"/>
</dbReference>
<organism evidence="2">
    <name type="scientific">viral metagenome</name>
    <dbReference type="NCBI Taxonomy" id="1070528"/>
    <lineage>
        <taxon>unclassified sequences</taxon>
        <taxon>metagenomes</taxon>
        <taxon>organismal metagenomes</taxon>
    </lineage>
</organism>
<gene>
    <name evidence="2" type="ORF">MM415B01395_0004</name>
</gene>
<dbReference type="EMBL" id="MT141343">
    <property type="protein sequence ID" value="QJA58861.1"/>
    <property type="molecule type" value="Genomic_DNA"/>
</dbReference>
<dbReference type="CDD" id="cd11541">
    <property type="entry name" value="NTP-PPase_u4"/>
    <property type="match status" value="1"/>
</dbReference>
<feature type="domain" description="NTP pyrophosphohydrolase MazG-like" evidence="1">
    <location>
        <begin position="26"/>
        <end position="91"/>
    </location>
</feature>
<dbReference type="InterPro" id="IPR011379">
    <property type="entry name" value="MazG-related_GP37"/>
</dbReference>
<dbReference type="Gene3D" id="1.10.287.1080">
    <property type="entry name" value="MazG-like"/>
    <property type="match status" value="1"/>
</dbReference>
<sequence>MDFDDYQIEARTTAIYPIGVIYPTLGLCGEAGEVAEKIKKIIRDGGEFAHNALIAQELGDVLWYLANLAADLGFSLDEIAHMNLDKLSSRKIRDKLHGGGDDR</sequence>
<dbReference type="InterPro" id="IPR004518">
    <property type="entry name" value="MazG-like_dom"/>
</dbReference>